<dbReference type="AlphaFoldDB" id="G3BC61"/>
<proteinExistence type="predicted"/>
<name>G3BC61_CANTC</name>
<organism evidence="2">
    <name type="scientific">Candida tenuis (strain ATCC 10573 / BCRC 21748 / CBS 615 / JCM 9827 / NBRC 10315 / NRRL Y-1498 / VKM Y-70)</name>
    <name type="common">Yeast</name>
    <name type="synonym">Yamadazyma tenuis</name>
    <dbReference type="NCBI Taxonomy" id="590646"/>
    <lineage>
        <taxon>Eukaryota</taxon>
        <taxon>Fungi</taxon>
        <taxon>Dikarya</taxon>
        <taxon>Ascomycota</taxon>
        <taxon>Saccharomycotina</taxon>
        <taxon>Pichiomycetes</taxon>
        <taxon>Debaryomycetaceae</taxon>
        <taxon>Yamadazyma</taxon>
    </lineage>
</organism>
<keyword evidence="2" id="KW-1185">Reference proteome</keyword>
<dbReference type="EMBL" id="GL996528">
    <property type="protein sequence ID" value="EGV60128.1"/>
    <property type="molecule type" value="Genomic_DNA"/>
</dbReference>
<protein>
    <submittedName>
        <fullName evidence="1">Uncharacterized protein</fullName>
    </submittedName>
</protein>
<evidence type="ECO:0000313" key="2">
    <source>
        <dbReference type="Proteomes" id="UP000000707"/>
    </source>
</evidence>
<accession>G3BC61</accession>
<sequence length="66" mass="7670">MENSDLSVLVRASQELFKLHCGWTYCPRKQSVIISIENEEDFNEMVRQVSDILVCYSICLEFKPSP</sequence>
<dbReference type="HOGENOM" id="CLU_2830972_0_0_1"/>
<gene>
    <name evidence="1" type="ORF">CANTEDRAFT_116146</name>
</gene>
<evidence type="ECO:0000313" key="1">
    <source>
        <dbReference type="EMBL" id="EGV60128.1"/>
    </source>
</evidence>
<dbReference type="Proteomes" id="UP000000707">
    <property type="component" value="Unassembled WGS sequence"/>
</dbReference>
<reference evidence="1 2" key="1">
    <citation type="journal article" date="2011" name="Proc. Natl. Acad. Sci. U.S.A.">
        <title>Comparative genomics of xylose-fermenting fungi for enhanced biofuel production.</title>
        <authorList>
            <person name="Wohlbach D.J."/>
            <person name="Kuo A."/>
            <person name="Sato T.K."/>
            <person name="Potts K.M."/>
            <person name="Salamov A.A."/>
            <person name="LaButti K.M."/>
            <person name="Sun H."/>
            <person name="Clum A."/>
            <person name="Pangilinan J.L."/>
            <person name="Lindquist E.A."/>
            <person name="Lucas S."/>
            <person name="Lapidus A."/>
            <person name="Jin M."/>
            <person name="Gunawan C."/>
            <person name="Balan V."/>
            <person name="Dale B.E."/>
            <person name="Jeffries T.W."/>
            <person name="Zinkel R."/>
            <person name="Barry K.W."/>
            <person name="Grigoriev I.V."/>
            <person name="Gasch A.P."/>
        </authorList>
    </citation>
    <scope>NUCLEOTIDE SEQUENCE [LARGE SCALE GENOMIC DNA]</scope>
    <source>
        <strain evidence="2">ATCC 10573 / BCRC 21748 / CBS 615 / JCM 9827 / NBRC 10315 / NRRL Y-1498 / VKM Y-70</strain>
    </source>
</reference>